<dbReference type="Gene3D" id="3.40.50.300">
    <property type="entry name" value="P-loop containing nucleotide triphosphate hydrolases"/>
    <property type="match status" value="1"/>
</dbReference>
<evidence type="ECO:0000256" key="1">
    <source>
        <dbReference type="ARBA" id="ARBA00022741"/>
    </source>
</evidence>
<sequence length="205" mass="23590">MKKQKVVLLGKGRVGKTSIFKRFLQNEFHDNEVTTIQPQYLEKQVKVNTEKVTLSIWDTAGQERFRGLNPLFYRNSKAAIMVYDITDQESLDSLEDWLAELKNQVGHKIVLMIVGNKSDLKKKRQVSIEDAENLAKKVGAQHFCVSAKTGENIDEMFHELAKRVMKFVKENKTPLNTTKSRRNFALVNEDVETKKKKKKNNDGCC</sequence>
<dbReference type="PROSITE" id="PS51421">
    <property type="entry name" value="RAS"/>
    <property type="match status" value="1"/>
</dbReference>
<proteinExistence type="predicted"/>
<dbReference type="SMART" id="SM00175">
    <property type="entry name" value="RAB"/>
    <property type="match status" value="1"/>
</dbReference>
<dbReference type="PRINTS" id="PR00449">
    <property type="entry name" value="RASTRNSFRMNG"/>
</dbReference>
<dbReference type="PROSITE" id="PS51419">
    <property type="entry name" value="RAB"/>
    <property type="match status" value="1"/>
</dbReference>
<dbReference type="SMART" id="SM00176">
    <property type="entry name" value="RAN"/>
    <property type="match status" value="1"/>
</dbReference>
<dbReference type="SMART" id="SM00174">
    <property type="entry name" value="RHO"/>
    <property type="match status" value="1"/>
</dbReference>
<comment type="caution">
    <text evidence="2">The sequence shown here is derived from an EMBL/GenBank/DDBJ whole genome shotgun (WGS) entry which is preliminary data.</text>
</comment>
<dbReference type="PROSITE" id="PS51420">
    <property type="entry name" value="RHO"/>
    <property type="match status" value="1"/>
</dbReference>
<reference evidence="2" key="1">
    <citation type="submission" date="2022-08" db="EMBL/GenBank/DDBJ databases">
        <title>Novel sulfate-reducing endosymbionts in the free-living metamonad Anaeramoeba.</title>
        <authorList>
            <person name="Jerlstrom-Hultqvist J."/>
            <person name="Cepicka I."/>
            <person name="Gallot-Lavallee L."/>
            <person name="Salas-Leiva D."/>
            <person name="Curtis B.A."/>
            <person name="Zahonova K."/>
            <person name="Pipaliya S."/>
            <person name="Dacks J."/>
            <person name="Roger A.J."/>
        </authorList>
    </citation>
    <scope>NUCLEOTIDE SEQUENCE</scope>
    <source>
        <strain evidence="2">Schooner1</strain>
    </source>
</reference>
<dbReference type="EMBL" id="JAOAOG010000248">
    <property type="protein sequence ID" value="KAJ6236125.1"/>
    <property type="molecule type" value="Genomic_DNA"/>
</dbReference>
<evidence type="ECO:0000313" key="3">
    <source>
        <dbReference type="Proteomes" id="UP001150062"/>
    </source>
</evidence>
<name>A0ABQ8XU57_9EUKA</name>
<evidence type="ECO:0000313" key="2">
    <source>
        <dbReference type="EMBL" id="KAJ6236125.1"/>
    </source>
</evidence>
<dbReference type="PROSITE" id="PS51417">
    <property type="entry name" value="ARF"/>
    <property type="match status" value="1"/>
</dbReference>
<dbReference type="InterPro" id="IPR005225">
    <property type="entry name" value="Small_GTP-bd"/>
</dbReference>
<organism evidence="2 3">
    <name type="scientific">Anaeramoeba flamelloides</name>
    <dbReference type="NCBI Taxonomy" id="1746091"/>
    <lineage>
        <taxon>Eukaryota</taxon>
        <taxon>Metamonada</taxon>
        <taxon>Anaeramoebidae</taxon>
        <taxon>Anaeramoeba</taxon>
    </lineage>
</organism>
<dbReference type="NCBIfam" id="TIGR00231">
    <property type="entry name" value="small_GTP"/>
    <property type="match status" value="1"/>
</dbReference>
<keyword evidence="3" id="KW-1185">Reference proteome</keyword>
<keyword evidence="1" id="KW-0547">Nucleotide-binding</keyword>
<dbReference type="InterPro" id="IPR001806">
    <property type="entry name" value="Small_GTPase"/>
</dbReference>
<dbReference type="Proteomes" id="UP001150062">
    <property type="component" value="Unassembled WGS sequence"/>
</dbReference>
<dbReference type="PANTHER" id="PTHR47978">
    <property type="match status" value="1"/>
</dbReference>
<gene>
    <name evidence="2" type="ORF">M0813_28158</name>
</gene>
<protein>
    <submittedName>
        <fullName evidence="2">Ras-related protein rab-21</fullName>
    </submittedName>
</protein>
<dbReference type="Pfam" id="PF00071">
    <property type="entry name" value="Ras"/>
    <property type="match status" value="1"/>
</dbReference>
<accession>A0ABQ8XU57</accession>
<dbReference type="InterPro" id="IPR027417">
    <property type="entry name" value="P-loop_NTPase"/>
</dbReference>
<dbReference type="SMART" id="SM00173">
    <property type="entry name" value="RAS"/>
    <property type="match status" value="1"/>
</dbReference>
<dbReference type="SUPFAM" id="SSF52540">
    <property type="entry name" value="P-loop containing nucleoside triphosphate hydrolases"/>
    <property type="match status" value="1"/>
</dbReference>